<dbReference type="SUPFAM" id="SSF63829">
    <property type="entry name" value="Calcium-dependent phosphotriesterase"/>
    <property type="match status" value="1"/>
</dbReference>
<dbReference type="Pfam" id="PF07494">
    <property type="entry name" value="Reg_prop"/>
    <property type="match status" value="1"/>
</dbReference>
<feature type="coiled-coil region" evidence="3">
    <location>
        <begin position="787"/>
        <end position="817"/>
    </location>
</feature>
<dbReference type="Gene3D" id="3.30.70.270">
    <property type="match status" value="1"/>
</dbReference>
<dbReference type="AlphaFoldDB" id="A0A1G6WNY5"/>
<dbReference type="SMART" id="SM00267">
    <property type="entry name" value="GGDEF"/>
    <property type="match status" value="1"/>
</dbReference>
<dbReference type="Gene3D" id="2.130.10.10">
    <property type="entry name" value="YVTN repeat-like/Quinoprotein amine dehydrogenase"/>
    <property type="match status" value="3"/>
</dbReference>
<sequence>MMADMAVDPHCRTSPAGSRPAGWLRACGWLLGLALAAPAPALDPSSDFGDYLLERWTAEDGLPQITVLTLAQDSQGYLWVGTQNGIARFDGRRFHTFNRVTTGLDLTMPNVSRAGPDGEVWFGTPRGLLRQQRGRFEEVPIATAPTSVRALQHWDGQLLAATVDGLRSPGRPGRPEYLGGESVQALAVDAVDRLWAAADGALFLLEHGHAARRFALPEDDTRPLALAVWQGDIVLGSRDGVWRFDLGNGAWDRLFPALSGQAVPTLHADRHGNLWAASVESLQRLRPDGALEEVGEDAFVARPWLHVMFEDREGDLWLGSQRESLLRISDSALRVIGRRQGLHDTLLWSVLADDAGGLWVGTNAGFAHWRPGTGFAQVTRGDPLPDPAVYSLHRDPLGAIWLGTRAGLARLRAGRIESDPAFAPLAAAQITSFADDGDALWIGSLDGLWRWKEGALSRFGAPSGSPEARVRSLLLQDDGSLLVGTEGGLRRLRGRHWDSPDWASPVDGSFISSLRTLPDGGLLLTTLDKGIALYRGGELRAFGQSDGLPSANGWTSDLVGAHVYISTNDGAYRLPLARLLDPDGEAGLQAEVVVRAVNRARGDQRMGCCNGGGHARSARLGTQLFYPTTNGLIRLDTERIQRAADWPGLAIESVETAAGEVDFPERVRIEEPPRDLAIEFAGVSLRHANEIEFRYRLDGYQRGWTEANGLRAVYTGLPPGDYRFLLEGRFPGREWQRAQPPLDITVVPAWHEQRQVHLGAALALLLLFGQLWRYSLERGERQRRALAEAVRERTEALDRANERLRSANAALLEESRTDALTGCANRRAAMRLLAEWPSYALMLIDLDHFKALNDRYGHAAGDQVLITSTALLRARLAPNALLSRWGGEEFLVVWPGLGLEDALAEAEQLRVTLAQAAFQTLGGQALRVTCSIGVAEHPLQGGRGDWQLSLELADRALYRAKANGRNRVEGAQLELAAGQALPAAGETQALDALAQQGSLRFERPRVLRIG</sequence>
<dbReference type="GO" id="GO:0052621">
    <property type="term" value="F:diguanylate cyclase activity"/>
    <property type="evidence" value="ECO:0007669"/>
    <property type="project" value="UniProtKB-EC"/>
</dbReference>
<dbReference type="Proteomes" id="UP000199603">
    <property type="component" value="Unassembled WGS sequence"/>
</dbReference>
<dbReference type="Gene3D" id="2.60.40.10">
    <property type="entry name" value="Immunoglobulins"/>
    <property type="match status" value="1"/>
</dbReference>
<evidence type="ECO:0000256" key="2">
    <source>
        <dbReference type="ARBA" id="ARBA00034247"/>
    </source>
</evidence>
<dbReference type="InterPro" id="IPR011123">
    <property type="entry name" value="Y_Y_Y"/>
</dbReference>
<dbReference type="Pfam" id="PF00990">
    <property type="entry name" value="GGDEF"/>
    <property type="match status" value="1"/>
</dbReference>
<feature type="domain" description="GGDEF" evidence="4">
    <location>
        <begin position="837"/>
        <end position="973"/>
    </location>
</feature>
<proteinExistence type="predicted"/>
<evidence type="ECO:0000256" key="3">
    <source>
        <dbReference type="SAM" id="Coils"/>
    </source>
</evidence>
<name>A0A1G6WNY5_9GAMM</name>
<accession>A0A1G6WNY5</accession>
<dbReference type="InterPro" id="IPR015943">
    <property type="entry name" value="WD40/YVTN_repeat-like_dom_sf"/>
</dbReference>
<dbReference type="STRING" id="265719.SAMN04488509_10589"/>
<evidence type="ECO:0000259" key="4">
    <source>
        <dbReference type="PROSITE" id="PS50887"/>
    </source>
</evidence>
<evidence type="ECO:0000313" key="6">
    <source>
        <dbReference type="Proteomes" id="UP000199603"/>
    </source>
</evidence>
<dbReference type="InterPro" id="IPR011110">
    <property type="entry name" value="Reg_prop"/>
</dbReference>
<comment type="catalytic activity">
    <reaction evidence="2">
        <text>2 GTP = 3',3'-c-di-GMP + 2 diphosphate</text>
        <dbReference type="Rhea" id="RHEA:24898"/>
        <dbReference type="ChEBI" id="CHEBI:33019"/>
        <dbReference type="ChEBI" id="CHEBI:37565"/>
        <dbReference type="ChEBI" id="CHEBI:58805"/>
        <dbReference type="EC" id="2.7.7.65"/>
    </reaction>
</comment>
<dbReference type="EC" id="2.7.7.65" evidence="1"/>
<protein>
    <recommendedName>
        <fullName evidence="1">diguanylate cyclase</fullName>
        <ecNumber evidence="1">2.7.7.65</ecNumber>
    </recommendedName>
</protein>
<gene>
    <name evidence="5" type="ORF">SAMN04488509_10589</name>
</gene>
<dbReference type="Pfam" id="PF07495">
    <property type="entry name" value="Y_Y_Y"/>
    <property type="match status" value="1"/>
</dbReference>
<evidence type="ECO:0000313" key="5">
    <source>
        <dbReference type="EMBL" id="SDD67383.1"/>
    </source>
</evidence>
<dbReference type="PROSITE" id="PS50887">
    <property type="entry name" value="GGDEF"/>
    <property type="match status" value="1"/>
</dbReference>
<dbReference type="NCBIfam" id="TIGR00254">
    <property type="entry name" value="GGDEF"/>
    <property type="match status" value="1"/>
</dbReference>
<dbReference type="CDD" id="cd01949">
    <property type="entry name" value="GGDEF"/>
    <property type="match status" value="1"/>
</dbReference>
<dbReference type="InterPro" id="IPR013783">
    <property type="entry name" value="Ig-like_fold"/>
</dbReference>
<evidence type="ECO:0000256" key="1">
    <source>
        <dbReference type="ARBA" id="ARBA00012528"/>
    </source>
</evidence>
<dbReference type="InterPro" id="IPR043128">
    <property type="entry name" value="Rev_trsase/Diguanyl_cyclase"/>
</dbReference>
<dbReference type="SUPFAM" id="SSF50952">
    <property type="entry name" value="Soluble quinoprotein glucose dehydrogenase"/>
    <property type="match status" value="1"/>
</dbReference>
<reference evidence="5" key="1">
    <citation type="submission" date="2016-10" db="EMBL/GenBank/DDBJ databases">
        <authorList>
            <person name="de Groot N.N."/>
        </authorList>
    </citation>
    <scope>NUCLEOTIDE SEQUENCE [LARGE SCALE GENOMIC DNA]</scope>
    <source>
        <strain evidence="5">DSM 16957</strain>
    </source>
</reference>
<keyword evidence="6" id="KW-1185">Reference proteome</keyword>
<dbReference type="PANTHER" id="PTHR45138:SF9">
    <property type="entry name" value="DIGUANYLATE CYCLASE DGCM-RELATED"/>
    <property type="match status" value="1"/>
</dbReference>
<keyword evidence="3" id="KW-0175">Coiled coil</keyword>
<dbReference type="SUPFAM" id="SSF55073">
    <property type="entry name" value="Nucleotide cyclase"/>
    <property type="match status" value="1"/>
</dbReference>
<dbReference type="InterPro" id="IPR050469">
    <property type="entry name" value="Diguanylate_Cyclase"/>
</dbReference>
<dbReference type="InterPro" id="IPR000160">
    <property type="entry name" value="GGDEF_dom"/>
</dbReference>
<organism evidence="5 6">
    <name type="scientific">Aquimonas voraii</name>
    <dbReference type="NCBI Taxonomy" id="265719"/>
    <lineage>
        <taxon>Bacteria</taxon>
        <taxon>Pseudomonadati</taxon>
        <taxon>Pseudomonadota</taxon>
        <taxon>Gammaproteobacteria</taxon>
        <taxon>Lysobacterales</taxon>
        <taxon>Lysobacteraceae</taxon>
        <taxon>Aquimonas</taxon>
    </lineage>
</organism>
<dbReference type="PANTHER" id="PTHR45138">
    <property type="entry name" value="REGULATORY COMPONENTS OF SENSORY TRANSDUCTION SYSTEM"/>
    <property type="match status" value="1"/>
</dbReference>
<dbReference type="InterPro" id="IPR011041">
    <property type="entry name" value="Quinoprot_gluc/sorb_DH_b-prop"/>
</dbReference>
<dbReference type="EMBL" id="FNAG01000005">
    <property type="protein sequence ID" value="SDD67383.1"/>
    <property type="molecule type" value="Genomic_DNA"/>
</dbReference>
<dbReference type="OrthoDB" id="176203at2"/>
<dbReference type="InterPro" id="IPR029787">
    <property type="entry name" value="Nucleotide_cyclase"/>
</dbReference>